<dbReference type="GO" id="GO:0020037">
    <property type="term" value="F:heme binding"/>
    <property type="evidence" value="ECO:0007669"/>
    <property type="project" value="UniProtKB-UniRule"/>
</dbReference>
<dbReference type="PROSITE" id="PS00435">
    <property type="entry name" value="PEROXIDASE_1"/>
    <property type="match status" value="1"/>
</dbReference>
<keyword evidence="16" id="KW-0964">Secreted</keyword>
<keyword evidence="6 13" id="KW-0479">Metal-binding</keyword>
<reference evidence="18 19" key="1">
    <citation type="submission" date="2020-06" db="EMBL/GenBank/DDBJ databases">
        <title>Transcriptomic and genomic resources for Thalictrum thalictroides and T. hernandezii: Facilitating candidate gene discovery in an emerging model plant lineage.</title>
        <authorList>
            <person name="Arias T."/>
            <person name="Riano-Pachon D.M."/>
            <person name="Di Stilio V.S."/>
        </authorList>
    </citation>
    <scope>NUCLEOTIDE SEQUENCE [LARGE SCALE GENOMIC DNA]</scope>
    <source>
        <strain evidence="19">cv. WT478/WT964</strain>
        <tissue evidence="18">Leaves</tissue>
    </source>
</reference>
<keyword evidence="10 15" id="KW-1015">Disulfide bond</keyword>
<dbReference type="GO" id="GO:0140825">
    <property type="term" value="F:lactoperoxidase activity"/>
    <property type="evidence" value="ECO:0007669"/>
    <property type="project" value="UniProtKB-EC"/>
</dbReference>
<keyword evidence="19" id="KW-1185">Reference proteome</keyword>
<dbReference type="Pfam" id="PF00141">
    <property type="entry name" value="peroxidase"/>
    <property type="match status" value="1"/>
</dbReference>
<protein>
    <recommendedName>
        <fullName evidence="3 16">Peroxidase</fullName>
        <ecNumber evidence="3 16">1.11.1.7</ecNumber>
    </recommendedName>
</protein>
<dbReference type="GO" id="GO:0005576">
    <property type="term" value="C:extracellular region"/>
    <property type="evidence" value="ECO:0007669"/>
    <property type="project" value="UniProtKB-SubCell"/>
</dbReference>
<dbReference type="AlphaFoldDB" id="A0A7J6UXW9"/>
<keyword evidence="4 16" id="KW-0575">Peroxidase</keyword>
<feature type="binding site" evidence="13">
    <location>
        <position position="222"/>
    </location>
    <ligand>
        <name>Ca(2+)</name>
        <dbReference type="ChEBI" id="CHEBI:29108"/>
        <label>2</label>
    </ligand>
</feature>
<feature type="binding site" evidence="13">
    <location>
        <position position="70"/>
    </location>
    <ligand>
        <name>Ca(2+)</name>
        <dbReference type="ChEBI" id="CHEBI:29108"/>
        <label>1</label>
    </ligand>
</feature>
<feature type="binding site" evidence="13">
    <location>
        <position position="66"/>
    </location>
    <ligand>
        <name>Ca(2+)</name>
        <dbReference type="ChEBI" id="CHEBI:29108"/>
        <label>1</label>
    </ligand>
</feature>
<evidence type="ECO:0000256" key="7">
    <source>
        <dbReference type="ARBA" id="ARBA00022837"/>
    </source>
</evidence>
<dbReference type="PANTHER" id="PTHR31388:SF5">
    <property type="entry name" value="PEROXIDASE"/>
    <property type="match status" value="1"/>
</dbReference>
<dbReference type="InterPro" id="IPR000823">
    <property type="entry name" value="Peroxidase_pln"/>
</dbReference>
<evidence type="ECO:0000259" key="17">
    <source>
        <dbReference type="PROSITE" id="PS50873"/>
    </source>
</evidence>
<feature type="binding site" evidence="13">
    <location>
        <position position="189"/>
    </location>
    <ligand>
        <name>Ca(2+)</name>
        <dbReference type="ChEBI" id="CHEBI:29108"/>
        <label>2</label>
    </ligand>
</feature>
<feature type="binding site" evidence="13">
    <location>
        <position position="63"/>
    </location>
    <ligand>
        <name>Ca(2+)</name>
        <dbReference type="ChEBI" id="CHEBI:29108"/>
        <label>1</label>
    </ligand>
</feature>
<dbReference type="InterPro" id="IPR019794">
    <property type="entry name" value="Peroxidases_AS"/>
</dbReference>
<feature type="binding site" evidence="13">
    <location>
        <position position="217"/>
    </location>
    <ligand>
        <name>Ca(2+)</name>
        <dbReference type="ChEBI" id="CHEBI:29108"/>
        <label>2</label>
    </ligand>
</feature>
<evidence type="ECO:0000256" key="9">
    <source>
        <dbReference type="ARBA" id="ARBA00023004"/>
    </source>
</evidence>
<name>A0A7J6UXW9_THATH</name>
<evidence type="ECO:0000256" key="8">
    <source>
        <dbReference type="ARBA" id="ARBA00023002"/>
    </source>
</evidence>
<evidence type="ECO:0000256" key="5">
    <source>
        <dbReference type="ARBA" id="ARBA00022617"/>
    </source>
</evidence>
<organism evidence="18 19">
    <name type="scientific">Thalictrum thalictroides</name>
    <name type="common">Rue-anemone</name>
    <name type="synonym">Anemone thalictroides</name>
    <dbReference type="NCBI Taxonomy" id="46969"/>
    <lineage>
        <taxon>Eukaryota</taxon>
        <taxon>Viridiplantae</taxon>
        <taxon>Streptophyta</taxon>
        <taxon>Embryophyta</taxon>
        <taxon>Tracheophyta</taxon>
        <taxon>Spermatophyta</taxon>
        <taxon>Magnoliopsida</taxon>
        <taxon>Ranunculales</taxon>
        <taxon>Ranunculaceae</taxon>
        <taxon>Thalictroideae</taxon>
        <taxon>Thalictrum</taxon>
    </lineage>
</organism>
<comment type="cofactor">
    <cofactor evidence="13 16">
        <name>heme b</name>
        <dbReference type="ChEBI" id="CHEBI:60344"/>
    </cofactor>
    <text evidence="13 16">Binds 1 heme b (iron(II)-protoporphyrin IX) group per subunit.</text>
</comment>
<evidence type="ECO:0000256" key="2">
    <source>
        <dbReference type="ARBA" id="ARBA00006873"/>
    </source>
</evidence>
<accession>A0A7J6UXW9</accession>
<proteinExistence type="inferred from homology"/>
<dbReference type="FunFam" id="1.10.520.10:FF:000001">
    <property type="entry name" value="Peroxidase"/>
    <property type="match status" value="1"/>
</dbReference>
<evidence type="ECO:0000256" key="10">
    <source>
        <dbReference type="ARBA" id="ARBA00023157"/>
    </source>
</evidence>
<dbReference type="PANTHER" id="PTHR31388">
    <property type="entry name" value="PEROXIDASE 72-RELATED"/>
    <property type="match status" value="1"/>
</dbReference>
<keyword evidence="5 16" id="KW-0349">Heme</keyword>
<evidence type="ECO:0000256" key="4">
    <source>
        <dbReference type="ARBA" id="ARBA00022559"/>
    </source>
</evidence>
<dbReference type="GO" id="GO:0042744">
    <property type="term" value="P:hydrogen peroxide catabolic process"/>
    <property type="evidence" value="ECO:0007669"/>
    <property type="project" value="UniProtKB-KW"/>
</dbReference>
<feature type="active site" description="Proton acceptor" evidence="11">
    <location>
        <position position="62"/>
    </location>
</feature>
<dbReference type="CDD" id="cd00693">
    <property type="entry name" value="secretory_peroxidase"/>
    <property type="match status" value="1"/>
</dbReference>
<dbReference type="EC" id="1.11.1.7" evidence="3 16"/>
<comment type="subcellular location">
    <subcellularLocation>
        <location evidence="16">Secreted</location>
    </subcellularLocation>
</comment>
<dbReference type="Proteomes" id="UP000554482">
    <property type="component" value="Unassembled WGS sequence"/>
</dbReference>
<feature type="domain" description="Plant heme peroxidase family profile" evidence="17">
    <location>
        <begin position="21"/>
        <end position="293"/>
    </location>
</feature>
<evidence type="ECO:0000256" key="13">
    <source>
        <dbReference type="PIRSR" id="PIRSR600823-3"/>
    </source>
</evidence>
<feature type="binding site" evidence="13">
    <location>
        <position position="84"/>
    </location>
    <ligand>
        <name>Ca(2+)</name>
        <dbReference type="ChEBI" id="CHEBI:29108"/>
        <label>1</label>
    </ligand>
</feature>
<feature type="chain" id="PRO_5029947018" description="Peroxidase" evidence="16">
    <location>
        <begin position="22"/>
        <end position="312"/>
    </location>
</feature>
<feature type="binding site" evidence="13">
    <location>
        <position position="68"/>
    </location>
    <ligand>
        <name>Ca(2+)</name>
        <dbReference type="ChEBI" id="CHEBI:29108"/>
        <label>1</label>
    </ligand>
</feature>
<feature type="disulfide bond" evidence="15">
    <location>
        <begin position="117"/>
        <end position="289"/>
    </location>
</feature>
<evidence type="ECO:0000256" key="1">
    <source>
        <dbReference type="ARBA" id="ARBA00000189"/>
    </source>
</evidence>
<evidence type="ECO:0000256" key="16">
    <source>
        <dbReference type="RuleBase" id="RU362060"/>
    </source>
</evidence>
<comment type="function">
    <text evidence="16">Removal of H(2)O(2), oxidation of toxic reductants, biosynthesis and degradation of lignin, suberization, auxin catabolism, response to environmental stresses such as wounding, pathogen attack and oxidative stress.</text>
</comment>
<dbReference type="InterPro" id="IPR019793">
    <property type="entry name" value="Peroxidases_heam-ligand_BS"/>
</dbReference>
<keyword evidence="16" id="KW-0376">Hydrogen peroxide</keyword>
<feature type="binding site" description="axial binding residue" evidence="13">
    <location>
        <position position="188"/>
    </location>
    <ligand>
        <name>heme b</name>
        <dbReference type="ChEBI" id="CHEBI:60344"/>
    </ligand>
    <ligandPart>
        <name>Fe</name>
        <dbReference type="ChEBI" id="CHEBI:18248"/>
    </ligandPart>
</feature>
<evidence type="ECO:0000313" key="19">
    <source>
        <dbReference type="Proteomes" id="UP000554482"/>
    </source>
</evidence>
<gene>
    <name evidence="18" type="ORF">FRX31_033381</name>
</gene>
<feature type="signal peptide" evidence="16">
    <location>
        <begin position="1"/>
        <end position="21"/>
    </location>
</feature>
<evidence type="ECO:0000313" key="18">
    <source>
        <dbReference type="EMBL" id="KAF5177032.1"/>
    </source>
</evidence>
<dbReference type="Gene3D" id="1.10.520.10">
    <property type="match status" value="1"/>
</dbReference>
<feature type="binding site" evidence="13">
    <location>
        <position position="72"/>
    </location>
    <ligand>
        <name>Ca(2+)</name>
        <dbReference type="ChEBI" id="CHEBI:29108"/>
        <label>1</label>
    </ligand>
</feature>
<dbReference type="SUPFAM" id="SSF48113">
    <property type="entry name" value="Heme-dependent peroxidases"/>
    <property type="match status" value="1"/>
</dbReference>
<dbReference type="Gene3D" id="1.10.420.10">
    <property type="entry name" value="Peroxidase, domain 2"/>
    <property type="match status" value="1"/>
</dbReference>
<feature type="binding site" evidence="12">
    <location>
        <position position="158"/>
    </location>
    <ligand>
        <name>substrate</name>
    </ligand>
</feature>
<evidence type="ECO:0000256" key="14">
    <source>
        <dbReference type="PIRSR" id="PIRSR600823-4"/>
    </source>
</evidence>
<feature type="disulfide bond" evidence="15">
    <location>
        <begin position="64"/>
        <end position="69"/>
    </location>
</feature>
<dbReference type="OrthoDB" id="2113341at2759"/>
<feature type="site" description="Transition state stabilizer" evidence="14">
    <location>
        <position position="58"/>
    </location>
</feature>
<evidence type="ECO:0000256" key="11">
    <source>
        <dbReference type="PIRSR" id="PIRSR600823-1"/>
    </source>
</evidence>
<dbReference type="EMBL" id="JABWDY010041919">
    <property type="protein sequence ID" value="KAF5177032.1"/>
    <property type="molecule type" value="Genomic_DNA"/>
</dbReference>
<feature type="disulfide bond" evidence="15">
    <location>
        <begin position="31"/>
        <end position="111"/>
    </location>
</feature>
<dbReference type="InterPro" id="IPR010255">
    <property type="entry name" value="Haem_peroxidase_sf"/>
</dbReference>
<dbReference type="InterPro" id="IPR002016">
    <property type="entry name" value="Haem_peroxidase"/>
</dbReference>
<keyword evidence="7 13" id="KW-0106">Calcium</keyword>
<comment type="catalytic activity">
    <reaction evidence="1 16">
        <text>2 a phenolic donor + H2O2 = 2 a phenolic radical donor + 2 H2O</text>
        <dbReference type="Rhea" id="RHEA:56136"/>
        <dbReference type="ChEBI" id="CHEBI:15377"/>
        <dbReference type="ChEBI" id="CHEBI:16240"/>
        <dbReference type="ChEBI" id="CHEBI:139520"/>
        <dbReference type="ChEBI" id="CHEBI:139521"/>
        <dbReference type="EC" id="1.11.1.7"/>
    </reaction>
</comment>
<keyword evidence="8 16" id="KW-0560">Oxidoreductase</keyword>
<keyword evidence="9 13" id="KW-0408">Iron</keyword>
<comment type="cofactor">
    <cofactor evidence="13 16">
        <name>Ca(2+)</name>
        <dbReference type="ChEBI" id="CHEBI:29108"/>
    </cofactor>
    <text evidence="13 16">Binds 2 calcium ions per subunit.</text>
</comment>
<comment type="caution">
    <text evidence="18">The sequence shown here is derived from an EMBL/GenBank/DDBJ whole genome shotgun (WGS) entry which is preliminary data.</text>
</comment>
<dbReference type="GO" id="GO:0046872">
    <property type="term" value="F:metal ion binding"/>
    <property type="evidence" value="ECO:0007669"/>
    <property type="project" value="UniProtKB-UniRule"/>
</dbReference>
<comment type="similarity">
    <text evidence="2">Belongs to the peroxidase family. Ascorbate peroxidase subfamily.</text>
</comment>
<dbReference type="PROSITE" id="PS00436">
    <property type="entry name" value="PEROXIDASE_2"/>
    <property type="match status" value="1"/>
</dbReference>
<keyword evidence="16" id="KW-0732">Signal</keyword>
<evidence type="ECO:0000256" key="15">
    <source>
        <dbReference type="PIRSR" id="PIRSR600823-5"/>
    </source>
</evidence>
<evidence type="ECO:0000256" key="6">
    <source>
        <dbReference type="ARBA" id="ARBA00022723"/>
    </source>
</evidence>
<comment type="similarity">
    <text evidence="16">Belongs to the peroxidase family. Classical plant (class III) peroxidase subfamily.</text>
</comment>
<dbReference type="PRINTS" id="PR00461">
    <property type="entry name" value="PLPEROXIDASE"/>
</dbReference>
<dbReference type="InterPro" id="IPR033905">
    <property type="entry name" value="Secretory_peroxidase"/>
</dbReference>
<feature type="disulfide bond" evidence="15">
    <location>
        <begin position="195"/>
        <end position="206"/>
    </location>
</feature>
<dbReference type="GO" id="GO:0006979">
    <property type="term" value="P:response to oxidative stress"/>
    <property type="evidence" value="ECO:0007669"/>
    <property type="project" value="UniProtKB-UniRule"/>
</dbReference>
<dbReference type="PROSITE" id="PS50873">
    <property type="entry name" value="PEROXIDASE_4"/>
    <property type="match status" value="1"/>
</dbReference>
<dbReference type="PRINTS" id="PR00458">
    <property type="entry name" value="PEROXIDASE"/>
</dbReference>
<feature type="binding site" evidence="13">
    <location>
        <position position="215"/>
    </location>
    <ligand>
        <name>Ca(2+)</name>
        <dbReference type="ChEBI" id="CHEBI:29108"/>
        <label>2</label>
    </ligand>
</feature>
<evidence type="ECO:0000256" key="3">
    <source>
        <dbReference type="ARBA" id="ARBA00012313"/>
    </source>
</evidence>
<evidence type="ECO:0000256" key="12">
    <source>
        <dbReference type="PIRSR" id="PIRSR600823-2"/>
    </source>
</evidence>
<sequence>MPSSLKLITLLLCLFLSAVSSLTTSYYEDTCPHLQSIIFPTVQLAIKNEPRMAASLLRLHFHDCFVQGCDASVLLDDTSTFVGEKTAPPNNNSLRGFEIVDKIKQDLEAHCPKIVSCADILAILARDSVVLSGGPGWEVQLGRKDSFSANKTATNSLPNPFRDVEDLLEKFKNMGLNVTDLVALSGAHTIGKARCSLRAGPANQICLASENAYLDTTPVRFDNEYYLNVLAGKGFLQSDKALLSPPARDIVQAYARDELKFFKDFTNAMVKMGGIETLLGAQGEVRQSCRKINEIQDCKLGDASMCGKSLKN</sequence>